<dbReference type="AlphaFoldDB" id="A0A2M7TXE6"/>
<evidence type="ECO:0000313" key="1">
    <source>
        <dbReference type="EMBL" id="PIZ62484.1"/>
    </source>
</evidence>
<dbReference type="CDD" id="cd24000">
    <property type="entry name" value="ASKHA_NBD_HK"/>
    <property type="match status" value="1"/>
</dbReference>
<dbReference type="Gene3D" id="3.40.367.20">
    <property type="match status" value="1"/>
</dbReference>
<sequence>MDIDTLQSIKLRFIQELFHGKQSQKTCLPFIRHQLSEHSITDTDELFQVMVVGGSFYQKALMKKTTEAIEMISHNEGTQPPFLSEQALMDFLYEHVDPQVKTIALNFAYPMMPINREGRLDGKLVSGSKENTFEGLVGQVVGRQIEEFFEKKCARKVNVSAANDTICLLLSGLMTQPWENLAAGVVGTGLNFALFLDEFTAINLEAAEFNKFEQSDAGKIIDQASVAPGSALIEKEVSGAYLYHHFNIAADKLHFNVEKITSTKEIDDYAKNANHELSLLAKKTLRHSAAFTAIQIAGILEFCNRDLTFIMQGSLFWKGYQYKETVAELVKELTPSHHATFKQIEHSDLYGAAKLVG</sequence>
<reference evidence="2" key="1">
    <citation type="submission" date="2017-09" db="EMBL/GenBank/DDBJ databases">
        <title>Depth-based differentiation of microbial function through sediment-hosted aquifers and enrichment of novel symbionts in the deep terrestrial subsurface.</title>
        <authorList>
            <person name="Probst A.J."/>
            <person name="Ladd B."/>
            <person name="Jarett J.K."/>
            <person name="Geller-Mcgrath D.E."/>
            <person name="Sieber C.M.K."/>
            <person name="Emerson J.B."/>
            <person name="Anantharaman K."/>
            <person name="Thomas B.C."/>
            <person name="Malmstrom R."/>
            <person name="Stieglmeier M."/>
            <person name="Klingl A."/>
            <person name="Woyke T."/>
            <person name="Ryan C.M."/>
            <person name="Banfield J.F."/>
        </authorList>
    </citation>
    <scope>NUCLEOTIDE SEQUENCE [LARGE SCALE GENOMIC DNA]</scope>
</reference>
<gene>
    <name evidence="1" type="ORF">COY16_04170</name>
</gene>
<comment type="caution">
    <text evidence="1">The sequence shown here is derived from an EMBL/GenBank/DDBJ whole genome shotgun (WGS) entry which is preliminary data.</text>
</comment>
<name>A0A2M7TXE6_9BACT</name>
<dbReference type="SUPFAM" id="SSF53067">
    <property type="entry name" value="Actin-like ATPase domain"/>
    <property type="match status" value="2"/>
</dbReference>
<accession>A0A2M7TXE6</accession>
<dbReference type="EMBL" id="PFOB01000054">
    <property type="protein sequence ID" value="PIZ62484.1"/>
    <property type="molecule type" value="Genomic_DNA"/>
</dbReference>
<dbReference type="Proteomes" id="UP000228503">
    <property type="component" value="Unassembled WGS sequence"/>
</dbReference>
<protein>
    <recommendedName>
        <fullName evidence="3">Hexokinase C-terminal domain-containing protein</fullName>
    </recommendedName>
</protein>
<organism evidence="1 2">
    <name type="scientific">Candidatus Roizmanbacteria bacterium CG_4_10_14_0_2_um_filter_39_13</name>
    <dbReference type="NCBI Taxonomy" id="1974825"/>
    <lineage>
        <taxon>Bacteria</taxon>
        <taxon>Candidatus Roizmaniibacteriota</taxon>
    </lineage>
</organism>
<evidence type="ECO:0008006" key="3">
    <source>
        <dbReference type="Google" id="ProtNLM"/>
    </source>
</evidence>
<proteinExistence type="predicted"/>
<evidence type="ECO:0000313" key="2">
    <source>
        <dbReference type="Proteomes" id="UP000228503"/>
    </source>
</evidence>
<dbReference type="InterPro" id="IPR043129">
    <property type="entry name" value="ATPase_NBD"/>
</dbReference>
<dbReference type="Gene3D" id="3.30.420.40">
    <property type="match status" value="1"/>
</dbReference>